<keyword evidence="1" id="KW-0813">Transport</keyword>
<dbReference type="InterPro" id="IPR035427">
    <property type="entry name" value="Tim10-like_dom_sf"/>
</dbReference>
<keyword evidence="1" id="KW-0999">Mitochondrion inner membrane</keyword>
<evidence type="ECO:0000259" key="2">
    <source>
        <dbReference type="Pfam" id="PF02953"/>
    </source>
</evidence>
<gene>
    <name evidence="3" type="ORF">M9Y10_043541</name>
</gene>
<dbReference type="Pfam" id="PF02953">
    <property type="entry name" value="zf-Tim10_DDP"/>
    <property type="match status" value="1"/>
</dbReference>
<protein>
    <recommendedName>
        <fullName evidence="1">Mitochondrial import inner membrane translocase subunit</fullName>
    </recommendedName>
</protein>
<keyword evidence="1" id="KW-0811">Translocation</keyword>
<feature type="domain" description="Tim10-like" evidence="2">
    <location>
        <begin position="14"/>
        <end position="64"/>
    </location>
</feature>
<sequence>MNLSKDPILRRRMMTMMEEIYDKCVIPPSKANSMQLTVPEKKAIDRCVVKYLETAKYVRESFQKALLYIAENSQQS</sequence>
<comment type="subunit">
    <text evidence="1">Heterohexamer.</text>
</comment>
<keyword evidence="4" id="KW-1185">Reference proteome</keyword>
<accession>A0ABR2K0C6</accession>
<proteinExistence type="inferred from homology"/>
<comment type="subcellular location">
    <subcellularLocation>
        <location evidence="1">Mitochondrion inner membrane</location>
        <topology evidence="1">Peripheral membrane protein</topology>
        <orientation evidence="1">Intermembrane side</orientation>
    </subcellularLocation>
</comment>
<evidence type="ECO:0000256" key="1">
    <source>
        <dbReference type="RuleBase" id="RU367043"/>
    </source>
</evidence>
<comment type="domain">
    <text evidence="1">The twin CX3C motif contains 4 conserved Cys residues that form 2 disulfide bonds in the mitochondrial intermembrane space.</text>
</comment>
<dbReference type="Proteomes" id="UP001470230">
    <property type="component" value="Unassembled WGS sequence"/>
</dbReference>
<dbReference type="Gene3D" id="1.10.287.810">
    <property type="entry name" value="Mitochondrial import inner membrane translocase subunit tim13 like domains"/>
    <property type="match status" value="1"/>
</dbReference>
<dbReference type="SUPFAM" id="SSF144122">
    <property type="entry name" value="Tim10-like"/>
    <property type="match status" value="1"/>
</dbReference>
<comment type="caution">
    <text evidence="3">The sequence shown here is derived from an EMBL/GenBank/DDBJ whole genome shotgun (WGS) entry which is preliminary data.</text>
</comment>
<keyword evidence="1" id="KW-0653">Protein transport</keyword>
<evidence type="ECO:0000313" key="4">
    <source>
        <dbReference type="Proteomes" id="UP001470230"/>
    </source>
</evidence>
<comment type="function">
    <text evidence="1">Mitochondrial intermembrane chaperone that participates in the import and insertion of some multi-pass transmembrane proteins into the mitochondrial inner membrane. Also required for the transfer of beta-barrel precursors from the TOM complex to the sorting and assembly machinery (SAM complex) of the outer membrane. Acts as a chaperone-like protein that protects the hydrophobic precursors from aggregation and guide them through the mitochondrial intermembrane space.</text>
</comment>
<reference evidence="3 4" key="1">
    <citation type="submission" date="2024-04" db="EMBL/GenBank/DDBJ databases">
        <title>Tritrichomonas musculus Genome.</title>
        <authorList>
            <person name="Alves-Ferreira E."/>
            <person name="Grigg M."/>
            <person name="Lorenzi H."/>
            <person name="Galac M."/>
        </authorList>
    </citation>
    <scope>NUCLEOTIDE SEQUENCE [LARGE SCALE GENOMIC DNA]</scope>
    <source>
        <strain evidence="3 4">EAF2021</strain>
    </source>
</reference>
<comment type="similarity">
    <text evidence="1">Belongs to the small Tim family.</text>
</comment>
<dbReference type="InterPro" id="IPR004217">
    <property type="entry name" value="Tim10-like"/>
</dbReference>
<dbReference type="EMBL" id="JAPFFF010000008">
    <property type="protein sequence ID" value="KAK8884431.1"/>
    <property type="molecule type" value="Genomic_DNA"/>
</dbReference>
<keyword evidence="1" id="KW-0496">Mitochondrion</keyword>
<keyword evidence="1" id="KW-0143">Chaperone</keyword>
<keyword evidence="1" id="KW-0472">Membrane</keyword>
<name>A0ABR2K0C6_9EUKA</name>
<keyword evidence="1" id="KW-1015">Disulfide bond</keyword>
<evidence type="ECO:0000313" key="3">
    <source>
        <dbReference type="EMBL" id="KAK8884431.1"/>
    </source>
</evidence>
<organism evidence="3 4">
    <name type="scientific">Tritrichomonas musculus</name>
    <dbReference type="NCBI Taxonomy" id="1915356"/>
    <lineage>
        <taxon>Eukaryota</taxon>
        <taxon>Metamonada</taxon>
        <taxon>Parabasalia</taxon>
        <taxon>Tritrichomonadida</taxon>
        <taxon>Tritrichomonadidae</taxon>
        <taxon>Tritrichomonas</taxon>
    </lineage>
</organism>